<dbReference type="Proteomes" id="UP000008394">
    <property type="component" value="Chromosome"/>
</dbReference>
<keyword evidence="2 5" id="KW-0560">Oxidoreductase</keyword>
<protein>
    <submittedName>
        <fullName evidence="5">Prephenate dehydrogenase</fullName>
        <ecNumber evidence="5">1.3.1.12</ecNumber>
    </submittedName>
</protein>
<gene>
    <name evidence="5" type="ORF">BALAC2494_00093</name>
</gene>
<feature type="domain" description="Prephenate/arogenate dehydrogenase" evidence="4">
    <location>
        <begin position="33"/>
        <end position="318"/>
    </location>
</feature>
<proteinExistence type="inferred from homology"/>
<dbReference type="PANTHER" id="PTHR21363">
    <property type="entry name" value="PREPHENATE DEHYDROGENASE"/>
    <property type="match status" value="1"/>
</dbReference>
<dbReference type="InterPro" id="IPR046825">
    <property type="entry name" value="PDH_C"/>
</dbReference>
<evidence type="ECO:0000256" key="1">
    <source>
        <dbReference type="ARBA" id="ARBA00007964"/>
    </source>
</evidence>
<dbReference type="InterPro" id="IPR036291">
    <property type="entry name" value="NAD(P)-bd_dom_sf"/>
</dbReference>
<organism evidence="5 6">
    <name type="scientific">Bifidobacterium animalis subsp. lactis CNCM I-2494</name>
    <dbReference type="NCBI Taxonomy" id="1042403"/>
    <lineage>
        <taxon>Bacteria</taxon>
        <taxon>Bacillati</taxon>
        <taxon>Actinomycetota</taxon>
        <taxon>Actinomycetes</taxon>
        <taxon>Bifidobacteriales</taxon>
        <taxon>Bifidobacteriaceae</taxon>
        <taxon>Bifidobacterium</taxon>
    </lineage>
</organism>
<dbReference type="PROSITE" id="PS51176">
    <property type="entry name" value="PDH_ADH"/>
    <property type="match status" value="1"/>
</dbReference>
<dbReference type="PANTHER" id="PTHR21363:SF0">
    <property type="entry name" value="PREPHENATE DEHYDROGENASE [NADP(+)]"/>
    <property type="match status" value="1"/>
</dbReference>
<dbReference type="SUPFAM" id="SSF48179">
    <property type="entry name" value="6-phosphogluconate dehydrogenase C-terminal domain-like"/>
    <property type="match status" value="1"/>
</dbReference>
<evidence type="ECO:0000259" key="4">
    <source>
        <dbReference type="PROSITE" id="PS51176"/>
    </source>
</evidence>
<dbReference type="InterPro" id="IPR046826">
    <property type="entry name" value="PDH_N"/>
</dbReference>
<evidence type="ECO:0000313" key="6">
    <source>
        <dbReference type="Proteomes" id="UP000008394"/>
    </source>
</evidence>
<dbReference type="GO" id="GO:0008977">
    <property type="term" value="F:prephenate dehydrogenase (NAD+) activity"/>
    <property type="evidence" value="ECO:0007669"/>
    <property type="project" value="UniProtKB-EC"/>
</dbReference>
<comment type="similarity">
    <text evidence="1">Belongs to the prephenate/arogenate dehydrogenase family.</text>
</comment>
<accession>A0A806FRN4</accession>
<dbReference type="AlphaFoldDB" id="A0A806FRN4"/>
<feature type="compositionally biased region" description="Basic and acidic residues" evidence="3">
    <location>
        <begin position="1"/>
        <end position="19"/>
    </location>
</feature>
<dbReference type="Pfam" id="PF20463">
    <property type="entry name" value="PDH_C"/>
    <property type="match status" value="1"/>
</dbReference>
<dbReference type="Pfam" id="PF02153">
    <property type="entry name" value="PDH_N"/>
    <property type="match status" value="1"/>
</dbReference>
<evidence type="ECO:0000256" key="3">
    <source>
        <dbReference type="SAM" id="MobiDB-lite"/>
    </source>
</evidence>
<evidence type="ECO:0000313" key="5">
    <source>
        <dbReference type="EMBL" id="AEK30608.1"/>
    </source>
</evidence>
<dbReference type="InterPro" id="IPR008927">
    <property type="entry name" value="6-PGluconate_DH-like_C_sf"/>
</dbReference>
<dbReference type="EMBL" id="CP002915">
    <property type="protein sequence ID" value="AEK30608.1"/>
    <property type="molecule type" value="Genomic_DNA"/>
</dbReference>
<name>A0A806FRN4_BIFAN</name>
<dbReference type="GO" id="GO:0070403">
    <property type="term" value="F:NAD+ binding"/>
    <property type="evidence" value="ECO:0007669"/>
    <property type="project" value="InterPro"/>
</dbReference>
<dbReference type="SUPFAM" id="SSF51735">
    <property type="entry name" value="NAD(P)-binding Rossmann-fold domains"/>
    <property type="match status" value="1"/>
</dbReference>
<dbReference type="InterPro" id="IPR003099">
    <property type="entry name" value="Prephen_DH"/>
</dbReference>
<dbReference type="EC" id="1.3.1.12" evidence="5"/>
<sequence length="369" mass="41208">MVERDMHEETIKQWDRDNAGEPQIAPEGIECPKHVAIVGLGLIGGSLARRLRESGCHVSAWNHRDHPYANARAAGIDCKDTLEELVAEEPDVLMLCNPLVAMPQVLQTIKPIINPQKTTLSDVGSVKGPVRTQVSEVGLLDCYVGAHPMAGNEHSGWVAADPTLFDDALWAVTFGLHTQYRRVVQIAGMITRGVRNTMIVIDDVTHDREASLISHMPHVLSTALINEMTSDANNAIASALSAGSWRDMTRVALTDPDRTRAMVVENAHNVEELLHRMIDWLSEFANALHEEDETEIRHFFAEGQPYRDYKAQINAGKVSDSTETIFQSLRIDPEHWREQLLKSAQRGEYIVRFTSGHRLIAEQHPSIRS</sequence>
<feature type="region of interest" description="Disordered" evidence="3">
    <location>
        <begin position="1"/>
        <end position="25"/>
    </location>
</feature>
<evidence type="ECO:0000256" key="2">
    <source>
        <dbReference type="ARBA" id="ARBA00023002"/>
    </source>
</evidence>
<dbReference type="GO" id="GO:0006571">
    <property type="term" value="P:tyrosine biosynthetic process"/>
    <property type="evidence" value="ECO:0007669"/>
    <property type="project" value="InterPro"/>
</dbReference>
<dbReference type="Gene3D" id="1.10.3660.10">
    <property type="entry name" value="6-phosphogluconate dehydrogenase C-terminal like domain"/>
    <property type="match status" value="1"/>
</dbReference>
<dbReference type="KEGG" id="bnm:BALAC2494_00093"/>
<dbReference type="InterPro" id="IPR050812">
    <property type="entry name" value="Preph/Arog_dehydrog"/>
</dbReference>
<reference evidence="5 6" key="1">
    <citation type="journal article" date="2011" name="J. Bacteriol.">
        <title>Genome Sequence of the Probiotic Strain Bifidobacterium animalis subsp. lactis CNCM I-2494.</title>
        <authorList>
            <person name="Chervaux C."/>
            <person name="Grimaldi C."/>
            <person name="Bolotin A."/>
            <person name="Quinquis B."/>
            <person name="Legrain-Raspaud S."/>
            <person name="van Hylckama Vlieg J.E."/>
            <person name="Denariaz G."/>
            <person name="Smokvina T."/>
        </authorList>
    </citation>
    <scope>NUCLEOTIDE SEQUENCE [LARGE SCALE GENOMIC DNA]</scope>
    <source>
        <strain evidence="5 6">CNCM I-2494</strain>
    </source>
</reference>
<dbReference type="GO" id="GO:0004665">
    <property type="term" value="F:prephenate dehydrogenase (NADP+) activity"/>
    <property type="evidence" value="ECO:0007669"/>
    <property type="project" value="InterPro"/>
</dbReference>
<dbReference type="Gene3D" id="3.40.50.720">
    <property type="entry name" value="NAD(P)-binding Rossmann-like Domain"/>
    <property type="match status" value="1"/>
</dbReference>